<name>A0A6A4J7F2_APOLU</name>
<evidence type="ECO:0000313" key="1">
    <source>
        <dbReference type="EMBL" id="KAF6205029.1"/>
    </source>
</evidence>
<comment type="caution">
    <text evidence="1">The sequence shown here is derived from an EMBL/GenBank/DDBJ whole genome shotgun (WGS) entry which is preliminary data.</text>
</comment>
<sequence>MAGFPNPRMNNSNCDESIYMDMSGPTYEQMISPDAEDEPIYQDMSGPTYEQMISPDSYEPIYQDMSGPTYEQMSCPDAQNEPIYQDMRGPTYEQMISPDAMDEPIYEEIGPHSYFDDIPPELPPRNRPLRKPRNPARYVRKRLNEEIGCVKKAFNSYWSSGLPITMANVDQSHSDSWRGDVIVIQ</sequence>
<dbReference type="EMBL" id="WIXP02000009">
    <property type="protein sequence ID" value="KAF6205029.1"/>
    <property type="molecule type" value="Genomic_DNA"/>
</dbReference>
<accession>A0A6A4J7F2</accession>
<protein>
    <submittedName>
        <fullName evidence="1">Uncharacterized protein</fullName>
    </submittedName>
</protein>
<reference evidence="1" key="1">
    <citation type="journal article" date="2021" name="Mol. Ecol. Resour.">
        <title>Apolygus lucorum genome provides insights into omnivorousness and mesophyll feeding.</title>
        <authorList>
            <person name="Liu Y."/>
            <person name="Liu H."/>
            <person name="Wang H."/>
            <person name="Huang T."/>
            <person name="Liu B."/>
            <person name="Yang B."/>
            <person name="Yin L."/>
            <person name="Li B."/>
            <person name="Zhang Y."/>
            <person name="Zhang S."/>
            <person name="Jiang F."/>
            <person name="Zhang X."/>
            <person name="Ren Y."/>
            <person name="Wang B."/>
            <person name="Wang S."/>
            <person name="Lu Y."/>
            <person name="Wu K."/>
            <person name="Fan W."/>
            <person name="Wang G."/>
        </authorList>
    </citation>
    <scope>NUCLEOTIDE SEQUENCE</scope>
    <source>
        <strain evidence="1">12Hb</strain>
    </source>
</reference>
<organism evidence="1 2">
    <name type="scientific">Apolygus lucorum</name>
    <name type="common">Small green plant bug</name>
    <name type="synonym">Lygocoris lucorum</name>
    <dbReference type="NCBI Taxonomy" id="248454"/>
    <lineage>
        <taxon>Eukaryota</taxon>
        <taxon>Metazoa</taxon>
        <taxon>Ecdysozoa</taxon>
        <taxon>Arthropoda</taxon>
        <taxon>Hexapoda</taxon>
        <taxon>Insecta</taxon>
        <taxon>Pterygota</taxon>
        <taxon>Neoptera</taxon>
        <taxon>Paraneoptera</taxon>
        <taxon>Hemiptera</taxon>
        <taxon>Heteroptera</taxon>
        <taxon>Panheteroptera</taxon>
        <taxon>Cimicomorpha</taxon>
        <taxon>Miridae</taxon>
        <taxon>Mirini</taxon>
        <taxon>Apolygus</taxon>
    </lineage>
</organism>
<keyword evidence="2" id="KW-1185">Reference proteome</keyword>
<gene>
    <name evidence="1" type="ORF">GE061_019196</name>
</gene>
<dbReference type="AlphaFoldDB" id="A0A6A4J7F2"/>
<dbReference type="Proteomes" id="UP000466442">
    <property type="component" value="Linkage Group LG9"/>
</dbReference>
<proteinExistence type="predicted"/>
<evidence type="ECO:0000313" key="2">
    <source>
        <dbReference type="Proteomes" id="UP000466442"/>
    </source>
</evidence>